<feature type="transmembrane region" description="Helical" evidence="5">
    <location>
        <begin position="99"/>
        <end position="122"/>
    </location>
</feature>
<dbReference type="PANTHER" id="PTHR36926:SF1">
    <property type="entry name" value="COLICIN V PRODUCTION PROTEIN"/>
    <property type="match status" value="1"/>
</dbReference>
<comment type="subcellular location">
    <subcellularLocation>
        <location evidence="1">Membrane</location>
        <topology evidence="1">Multi-pass membrane protein</topology>
    </subcellularLocation>
</comment>
<keyword evidence="2 5" id="KW-0812">Transmembrane</keyword>
<evidence type="ECO:0000256" key="4">
    <source>
        <dbReference type="ARBA" id="ARBA00023136"/>
    </source>
</evidence>
<dbReference type="GO" id="GO:0009403">
    <property type="term" value="P:toxin biosynthetic process"/>
    <property type="evidence" value="ECO:0007669"/>
    <property type="project" value="InterPro"/>
</dbReference>
<reference evidence="6 7" key="1">
    <citation type="submission" date="2018-05" db="EMBL/GenBank/DDBJ databases">
        <title>Leucothrix arctica sp. nov., isolated from Arctic seawater.</title>
        <authorList>
            <person name="Choi A."/>
            <person name="Baek K."/>
        </authorList>
    </citation>
    <scope>NUCLEOTIDE SEQUENCE [LARGE SCALE GENOMIC DNA]</scope>
    <source>
        <strain evidence="6 7">IMCC9719</strain>
    </source>
</reference>
<dbReference type="GO" id="GO:0016020">
    <property type="term" value="C:membrane"/>
    <property type="evidence" value="ECO:0007669"/>
    <property type="project" value="UniProtKB-SubCell"/>
</dbReference>
<keyword evidence="4 5" id="KW-0472">Membrane</keyword>
<dbReference type="InterPro" id="IPR052719">
    <property type="entry name" value="CvpA-like"/>
</dbReference>
<feature type="transmembrane region" description="Helical" evidence="5">
    <location>
        <begin position="27"/>
        <end position="46"/>
    </location>
</feature>
<evidence type="ECO:0000313" key="6">
    <source>
        <dbReference type="EMBL" id="PWQ96689.1"/>
    </source>
</evidence>
<proteinExistence type="predicted"/>
<dbReference type="AlphaFoldDB" id="A0A317CE96"/>
<comment type="caution">
    <text evidence="6">The sequence shown here is derived from an EMBL/GenBank/DDBJ whole genome shotgun (WGS) entry which is preliminary data.</text>
</comment>
<dbReference type="OrthoDB" id="9810601at2"/>
<organism evidence="6 7">
    <name type="scientific">Leucothrix arctica</name>
    <dbReference type="NCBI Taxonomy" id="1481894"/>
    <lineage>
        <taxon>Bacteria</taxon>
        <taxon>Pseudomonadati</taxon>
        <taxon>Pseudomonadota</taxon>
        <taxon>Gammaproteobacteria</taxon>
        <taxon>Thiotrichales</taxon>
        <taxon>Thiotrichaceae</taxon>
        <taxon>Leucothrix</taxon>
    </lineage>
</organism>
<protein>
    <submittedName>
        <fullName evidence="6">Colicin V production protein</fullName>
    </submittedName>
</protein>
<dbReference type="EMBL" id="QGKL01000027">
    <property type="protein sequence ID" value="PWQ96689.1"/>
    <property type="molecule type" value="Genomic_DNA"/>
</dbReference>
<keyword evidence="7" id="KW-1185">Reference proteome</keyword>
<evidence type="ECO:0000256" key="5">
    <source>
        <dbReference type="SAM" id="Phobius"/>
    </source>
</evidence>
<dbReference type="Pfam" id="PF02674">
    <property type="entry name" value="Colicin_V"/>
    <property type="match status" value="1"/>
</dbReference>
<evidence type="ECO:0000313" key="7">
    <source>
        <dbReference type="Proteomes" id="UP000245506"/>
    </source>
</evidence>
<evidence type="ECO:0000256" key="2">
    <source>
        <dbReference type="ARBA" id="ARBA00022692"/>
    </source>
</evidence>
<feature type="transmembrane region" description="Helical" evidence="5">
    <location>
        <begin position="6"/>
        <end position="22"/>
    </location>
</feature>
<sequence length="177" mass="19258">MDINFIDIGIVIFIVITALVGLGRGFVWMALFLGTWIAAAGIAFFYHDELMTELPFTLSSEVFQRIIAGLIIFLVVLFVGTLLNYLISKAVKIIGLGTVDRLLGVLFGLALSGLIVAMAVMFTSLTKYTEQPMWQSSILVPKFASAATWIQENAPQQMSSLLEEAGISNPVVPVVTN</sequence>
<gene>
    <name evidence="6" type="ORF">DKT75_08815</name>
</gene>
<dbReference type="Proteomes" id="UP000245506">
    <property type="component" value="Unassembled WGS sequence"/>
</dbReference>
<name>A0A317CE96_9GAMM</name>
<dbReference type="RefSeq" id="WP_109823058.1">
    <property type="nucleotide sequence ID" value="NZ_QGKL01000027.1"/>
</dbReference>
<feature type="transmembrane region" description="Helical" evidence="5">
    <location>
        <begin position="66"/>
        <end position="87"/>
    </location>
</feature>
<keyword evidence="3 5" id="KW-1133">Transmembrane helix</keyword>
<evidence type="ECO:0000256" key="3">
    <source>
        <dbReference type="ARBA" id="ARBA00022989"/>
    </source>
</evidence>
<accession>A0A317CE96</accession>
<evidence type="ECO:0000256" key="1">
    <source>
        <dbReference type="ARBA" id="ARBA00004141"/>
    </source>
</evidence>
<dbReference type="InterPro" id="IPR003825">
    <property type="entry name" value="Colicin-V_CvpA"/>
</dbReference>
<dbReference type="PANTHER" id="PTHR36926">
    <property type="entry name" value="COLICIN V PRODUCTION PROTEIN"/>
    <property type="match status" value="1"/>
</dbReference>